<reference evidence="1 2" key="1">
    <citation type="submission" date="2018-10" db="EMBL/GenBank/DDBJ databases">
        <title>Fifty Aureobasidium pullulans genomes reveal a recombining polyextremotolerant generalist.</title>
        <authorList>
            <person name="Gostincar C."/>
            <person name="Turk M."/>
            <person name="Zajc J."/>
            <person name="Gunde-Cimerman N."/>
        </authorList>
    </citation>
    <scope>NUCLEOTIDE SEQUENCE [LARGE SCALE GENOMIC DNA]</scope>
    <source>
        <strain evidence="1 2">EXF-3863</strain>
    </source>
</reference>
<feature type="non-terminal residue" evidence="1">
    <location>
        <position position="1"/>
    </location>
</feature>
<comment type="caution">
    <text evidence="1">The sequence shown here is derived from an EMBL/GenBank/DDBJ whole genome shotgun (WGS) entry which is preliminary data.</text>
</comment>
<dbReference type="Proteomes" id="UP000308005">
    <property type="component" value="Unassembled WGS sequence"/>
</dbReference>
<gene>
    <name evidence="1" type="ORF">D6C91_10557</name>
</gene>
<dbReference type="EMBL" id="QZBM01001301">
    <property type="protein sequence ID" value="THZ04457.1"/>
    <property type="molecule type" value="Genomic_DNA"/>
</dbReference>
<accession>A0A4S9S1V5</accession>
<proteinExistence type="predicted"/>
<organism evidence="1 2">
    <name type="scientific">Aureobasidium pullulans</name>
    <name type="common">Black yeast</name>
    <name type="synonym">Pullularia pullulans</name>
    <dbReference type="NCBI Taxonomy" id="5580"/>
    <lineage>
        <taxon>Eukaryota</taxon>
        <taxon>Fungi</taxon>
        <taxon>Dikarya</taxon>
        <taxon>Ascomycota</taxon>
        <taxon>Pezizomycotina</taxon>
        <taxon>Dothideomycetes</taxon>
        <taxon>Dothideomycetidae</taxon>
        <taxon>Dothideales</taxon>
        <taxon>Saccotheciaceae</taxon>
        <taxon>Aureobasidium</taxon>
    </lineage>
</organism>
<protein>
    <submittedName>
        <fullName evidence="1">Uncharacterized protein</fullName>
    </submittedName>
</protein>
<name>A0A4S9S1V5_AURPU</name>
<dbReference type="AlphaFoldDB" id="A0A4S9S1V5"/>
<evidence type="ECO:0000313" key="2">
    <source>
        <dbReference type="Proteomes" id="UP000308005"/>
    </source>
</evidence>
<evidence type="ECO:0000313" key="1">
    <source>
        <dbReference type="EMBL" id="THZ04457.1"/>
    </source>
</evidence>
<sequence>NYCFGDAVAFGLWDDLFIYQGTQQGIYYEVDGAAPNRRTSFEFYISHFSDQSQYYHFLMNFYENKPNVINYQYLNVSDHGVSATVGVQSFSEFMQFSFNQAVICPGMQLTFNTTLGAGSYTIDDPGDCSIATTPPGSNNGEIARVGRMLKTRPEYRGDTAGYPSKGY</sequence>